<dbReference type="InterPro" id="IPR050832">
    <property type="entry name" value="Bact_Acetyltransf"/>
</dbReference>
<dbReference type="AlphaFoldDB" id="A0A7Y0L286"/>
<evidence type="ECO:0000256" key="2">
    <source>
        <dbReference type="ARBA" id="ARBA00023315"/>
    </source>
</evidence>
<dbReference type="GO" id="GO:0016747">
    <property type="term" value="F:acyltransferase activity, transferring groups other than amino-acyl groups"/>
    <property type="evidence" value="ECO:0007669"/>
    <property type="project" value="InterPro"/>
</dbReference>
<dbReference type="InterPro" id="IPR000182">
    <property type="entry name" value="GNAT_dom"/>
</dbReference>
<dbReference type="CDD" id="cd04301">
    <property type="entry name" value="NAT_SF"/>
    <property type="match status" value="1"/>
</dbReference>
<dbReference type="EMBL" id="JABBVZ010000011">
    <property type="protein sequence ID" value="NMP21718.1"/>
    <property type="molecule type" value="Genomic_DNA"/>
</dbReference>
<dbReference type="Gene3D" id="3.40.630.30">
    <property type="match status" value="1"/>
</dbReference>
<sequence length="147" mass="16717">MVIRAVTRADIPDLVPLMLSYIVDFYERPNPGSEAVTQLVAQLLEHPDSGIQFVADDQALLVGFATLYFTFSTLQAKRAAILNDLFVHPAHRGQKIGERLFQHCLDYVRSRGWAYMQWETARDNVVAQALYNKMGGQVGDWLLYEIE</sequence>
<accession>A0A7Y0L286</accession>
<dbReference type="InterPro" id="IPR016181">
    <property type="entry name" value="Acyl_CoA_acyltransferase"/>
</dbReference>
<evidence type="ECO:0000259" key="3">
    <source>
        <dbReference type="PROSITE" id="PS51186"/>
    </source>
</evidence>
<dbReference type="Pfam" id="PF00583">
    <property type="entry name" value="Acetyltransf_1"/>
    <property type="match status" value="1"/>
</dbReference>
<reference evidence="4 5" key="1">
    <citation type="submission" date="2020-04" db="EMBL/GenBank/DDBJ databases">
        <authorList>
            <person name="Zhang R."/>
            <person name="Schippers A."/>
        </authorList>
    </citation>
    <scope>NUCLEOTIDE SEQUENCE [LARGE SCALE GENOMIC DNA]</scope>
    <source>
        <strain evidence="4 5">DSM 109850</strain>
    </source>
</reference>
<name>A0A7Y0L286_9FIRM</name>
<dbReference type="Proteomes" id="UP000533476">
    <property type="component" value="Unassembled WGS sequence"/>
</dbReference>
<dbReference type="SUPFAM" id="SSF55729">
    <property type="entry name" value="Acyl-CoA N-acyltransferases (Nat)"/>
    <property type="match status" value="1"/>
</dbReference>
<evidence type="ECO:0000313" key="4">
    <source>
        <dbReference type="EMBL" id="NMP21718.1"/>
    </source>
</evidence>
<organism evidence="4 5">
    <name type="scientific">Sulfobacillus harzensis</name>
    <dbReference type="NCBI Taxonomy" id="2729629"/>
    <lineage>
        <taxon>Bacteria</taxon>
        <taxon>Bacillati</taxon>
        <taxon>Bacillota</taxon>
        <taxon>Clostridia</taxon>
        <taxon>Eubacteriales</taxon>
        <taxon>Clostridiales Family XVII. Incertae Sedis</taxon>
        <taxon>Sulfobacillus</taxon>
    </lineage>
</organism>
<keyword evidence="5" id="KW-1185">Reference proteome</keyword>
<evidence type="ECO:0000256" key="1">
    <source>
        <dbReference type="ARBA" id="ARBA00022679"/>
    </source>
</evidence>
<comment type="caution">
    <text evidence="4">The sequence shown here is derived from an EMBL/GenBank/DDBJ whole genome shotgun (WGS) entry which is preliminary data.</text>
</comment>
<protein>
    <submittedName>
        <fullName evidence="4">GNAT family N-acetyltransferase</fullName>
    </submittedName>
</protein>
<proteinExistence type="predicted"/>
<dbReference type="RefSeq" id="WP_169097361.1">
    <property type="nucleotide sequence ID" value="NZ_JABBVZ010000011.1"/>
</dbReference>
<evidence type="ECO:0000313" key="5">
    <source>
        <dbReference type="Proteomes" id="UP000533476"/>
    </source>
</evidence>
<feature type="domain" description="N-acetyltransferase" evidence="3">
    <location>
        <begin position="1"/>
        <end position="147"/>
    </location>
</feature>
<keyword evidence="2" id="KW-0012">Acyltransferase</keyword>
<keyword evidence="1 4" id="KW-0808">Transferase</keyword>
<gene>
    <name evidence="4" type="ORF">HIJ39_05030</name>
</gene>
<dbReference type="PANTHER" id="PTHR43877">
    <property type="entry name" value="AMINOALKYLPHOSPHONATE N-ACETYLTRANSFERASE-RELATED-RELATED"/>
    <property type="match status" value="1"/>
</dbReference>
<dbReference type="PROSITE" id="PS51186">
    <property type="entry name" value="GNAT"/>
    <property type="match status" value="1"/>
</dbReference>